<reference evidence="2" key="1">
    <citation type="submission" date="2019-08" db="EMBL/GenBank/DDBJ databases">
        <authorList>
            <person name="Kucharzyk K."/>
            <person name="Murdoch R.W."/>
            <person name="Higgins S."/>
            <person name="Loffler F."/>
        </authorList>
    </citation>
    <scope>NUCLEOTIDE SEQUENCE</scope>
</reference>
<dbReference type="AlphaFoldDB" id="A0A645I8T7"/>
<dbReference type="Pfam" id="PF22691">
    <property type="entry name" value="Thiolase_C_1"/>
    <property type="match status" value="1"/>
</dbReference>
<evidence type="ECO:0000313" key="2">
    <source>
        <dbReference type="EMBL" id="MPN47741.1"/>
    </source>
</evidence>
<dbReference type="EMBL" id="VSSQ01109459">
    <property type="protein sequence ID" value="MPN47741.1"/>
    <property type="molecule type" value="Genomic_DNA"/>
</dbReference>
<sequence length="117" mass="12385">MMWARTDLKPSDVGSAQLYDGFSILTMLWLEGLKLCPRGESGRYVEGGQRIARNGALPINTNGGQLSGGRTHGLGYVHEACSQLWGRAGDRQVKPHNVAVVAAGGGPLGGSLLLVRE</sequence>
<protein>
    <recommendedName>
        <fullName evidence="1">Thiolase C-terminal domain-containing protein</fullName>
    </recommendedName>
</protein>
<feature type="domain" description="Thiolase C-terminal" evidence="1">
    <location>
        <begin position="5"/>
        <end position="109"/>
    </location>
</feature>
<gene>
    <name evidence="2" type="ORF">SDC9_195345</name>
</gene>
<dbReference type="GO" id="GO:0016746">
    <property type="term" value="F:acyltransferase activity"/>
    <property type="evidence" value="ECO:0007669"/>
    <property type="project" value="InterPro"/>
</dbReference>
<proteinExistence type="predicted"/>
<dbReference type="InterPro" id="IPR016039">
    <property type="entry name" value="Thiolase-like"/>
</dbReference>
<dbReference type="InterPro" id="IPR055140">
    <property type="entry name" value="Thiolase_C_2"/>
</dbReference>
<dbReference type="SUPFAM" id="SSF53901">
    <property type="entry name" value="Thiolase-like"/>
    <property type="match status" value="1"/>
</dbReference>
<organism evidence="2">
    <name type="scientific">bioreactor metagenome</name>
    <dbReference type="NCBI Taxonomy" id="1076179"/>
    <lineage>
        <taxon>unclassified sequences</taxon>
        <taxon>metagenomes</taxon>
        <taxon>ecological metagenomes</taxon>
    </lineage>
</organism>
<dbReference type="PANTHER" id="PTHR42870:SF1">
    <property type="entry name" value="NON-SPECIFIC LIPID-TRANSFER PROTEIN-LIKE 2"/>
    <property type="match status" value="1"/>
</dbReference>
<dbReference type="PANTHER" id="PTHR42870">
    <property type="entry name" value="ACETYL-COA C-ACETYLTRANSFERASE"/>
    <property type="match status" value="1"/>
</dbReference>
<evidence type="ECO:0000259" key="1">
    <source>
        <dbReference type="Pfam" id="PF22691"/>
    </source>
</evidence>
<comment type="caution">
    <text evidence="2">The sequence shown here is derived from an EMBL/GenBank/DDBJ whole genome shotgun (WGS) entry which is preliminary data.</text>
</comment>
<dbReference type="Gene3D" id="3.40.47.10">
    <property type="match status" value="1"/>
</dbReference>
<name>A0A645I8T7_9ZZZZ</name>
<accession>A0A645I8T7</accession>